<evidence type="ECO:0000313" key="4">
    <source>
        <dbReference type="Proteomes" id="UP001556196"/>
    </source>
</evidence>
<protein>
    <recommendedName>
        <fullName evidence="5">Biotin transporter BioY</fullName>
    </recommendedName>
</protein>
<gene>
    <name evidence="3" type="ORF">ABUE31_22210</name>
</gene>
<reference evidence="3 4" key="1">
    <citation type="submission" date="2024-06" db="EMBL/GenBank/DDBJ databases">
        <authorList>
            <person name="Tuo L."/>
        </authorList>
    </citation>
    <scope>NUCLEOTIDE SEQUENCE [LARGE SCALE GENOMIC DNA]</scope>
    <source>
        <strain evidence="3 4">ZMM04-5</strain>
    </source>
</reference>
<keyword evidence="4" id="KW-1185">Reference proteome</keyword>
<sequence>MDPVEKAIRNALEKGDAEDRAFREKVYRSAFAALERATQANPQLTVEMAIKRRQSLQAKVTSIESEYLPAAPALPVQPDDVPEIALHEDRGEAAAPAVEAPQAPAGDAFGDAPSVALDGGPASDGGAPPVDLGPQEAAPAAVAPPAEAVLPDHDGRRSDRGRRPFAAMFVIVTLVCAAALGGWLAHETGILRIPTAQAPAPSPLGDSEDFDPAQEMPLQPGEPAGTQQLRNWITVFTPDDPSGVNAPSGATAEVSEDESGEFIRIRSGAEGAAVVFDVGQGILERIAGRKAVFDISARAEDGTQTQISISCDFGEMGDCGRQRYAVGYERGEYLFDVELPSNRPGAGGSIAVNSDFANEGKAVDIYEIKVSVLE</sequence>
<keyword evidence="2" id="KW-0812">Transmembrane</keyword>
<dbReference type="Proteomes" id="UP001556196">
    <property type="component" value="Unassembled WGS sequence"/>
</dbReference>
<feature type="region of interest" description="Disordered" evidence="1">
    <location>
        <begin position="197"/>
        <end position="223"/>
    </location>
</feature>
<comment type="caution">
    <text evidence="3">The sequence shown here is derived from an EMBL/GenBank/DDBJ whole genome shotgun (WGS) entry which is preliminary data.</text>
</comment>
<evidence type="ECO:0008006" key="5">
    <source>
        <dbReference type="Google" id="ProtNLM"/>
    </source>
</evidence>
<keyword evidence="2" id="KW-0472">Membrane</keyword>
<proteinExistence type="predicted"/>
<evidence type="ECO:0000313" key="3">
    <source>
        <dbReference type="EMBL" id="MEW9808714.1"/>
    </source>
</evidence>
<feature type="compositionally biased region" description="Low complexity" evidence="1">
    <location>
        <begin position="93"/>
        <end position="105"/>
    </location>
</feature>
<feature type="compositionally biased region" description="Low complexity" evidence="1">
    <location>
        <begin position="116"/>
        <end position="149"/>
    </location>
</feature>
<keyword evidence="2" id="KW-1133">Transmembrane helix</keyword>
<name>A0ABV3R5X6_9HYPH</name>
<feature type="region of interest" description="Disordered" evidence="1">
    <location>
        <begin position="90"/>
        <end position="158"/>
    </location>
</feature>
<organism evidence="3 4">
    <name type="scientific">Mesorhizobium marinum</name>
    <dbReference type="NCBI Taxonomy" id="3228790"/>
    <lineage>
        <taxon>Bacteria</taxon>
        <taxon>Pseudomonadati</taxon>
        <taxon>Pseudomonadota</taxon>
        <taxon>Alphaproteobacteria</taxon>
        <taxon>Hyphomicrobiales</taxon>
        <taxon>Phyllobacteriaceae</taxon>
        <taxon>Mesorhizobium</taxon>
    </lineage>
</organism>
<dbReference type="RefSeq" id="WP_367725957.1">
    <property type="nucleotide sequence ID" value="NZ_JBFOCI010000010.1"/>
</dbReference>
<accession>A0ABV3R5X6</accession>
<feature type="transmembrane region" description="Helical" evidence="2">
    <location>
        <begin position="165"/>
        <end position="185"/>
    </location>
</feature>
<dbReference type="EMBL" id="JBFOCI010000010">
    <property type="protein sequence ID" value="MEW9808714.1"/>
    <property type="molecule type" value="Genomic_DNA"/>
</dbReference>
<evidence type="ECO:0000256" key="2">
    <source>
        <dbReference type="SAM" id="Phobius"/>
    </source>
</evidence>
<evidence type="ECO:0000256" key="1">
    <source>
        <dbReference type="SAM" id="MobiDB-lite"/>
    </source>
</evidence>